<organism evidence="1 2">
    <name type="scientific">Pleurodeles waltl</name>
    <name type="common">Iberian ribbed newt</name>
    <dbReference type="NCBI Taxonomy" id="8319"/>
    <lineage>
        <taxon>Eukaryota</taxon>
        <taxon>Metazoa</taxon>
        <taxon>Chordata</taxon>
        <taxon>Craniata</taxon>
        <taxon>Vertebrata</taxon>
        <taxon>Euteleostomi</taxon>
        <taxon>Amphibia</taxon>
        <taxon>Batrachia</taxon>
        <taxon>Caudata</taxon>
        <taxon>Salamandroidea</taxon>
        <taxon>Salamandridae</taxon>
        <taxon>Pleurodelinae</taxon>
        <taxon>Pleurodeles</taxon>
    </lineage>
</organism>
<keyword evidence="2" id="KW-1185">Reference proteome</keyword>
<evidence type="ECO:0000313" key="2">
    <source>
        <dbReference type="Proteomes" id="UP001066276"/>
    </source>
</evidence>
<comment type="caution">
    <text evidence="1">The sequence shown here is derived from an EMBL/GenBank/DDBJ whole genome shotgun (WGS) entry which is preliminary data.</text>
</comment>
<evidence type="ECO:0000313" key="1">
    <source>
        <dbReference type="EMBL" id="KAJ1154046.1"/>
    </source>
</evidence>
<protein>
    <submittedName>
        <fullName evidence="1">Uncharacterized protein</fullName>
    </submittedName>
</protein>
<accession>A0AAV7RR65</accession>
<dbReference type="EMBL" id="JANPWB010000009">
    <property type="protein sequence ID" value="KAJ1154046.1"/>
    <property type="molecule type" value="Genomic_DNA"/>
</dbReference>
<name>A0AAV7RR65_PLEWA</name>
<dbReference type="AlphaFoldDB" id="A0AAV7RR65"/>
<dbReference type="Proteomes" id="UP001066276">
    <property type="component" value="Chromosome 5"/>
</dbReference>
<proteinExistence type="predicted"/>
<reference evidence="1" key="1">
    <citation type="journal article" date="2022" name="bioRxiv">
        <title>Sequencing and chromosome-scale assembly of the giantPleurodeles waltlgenome.</title>
        <authorList>
            <person name="Brown T."/>
            <person name="Elewa A."/>
            <person name="Iarovenko S."/>
            <person name="Subramanian E."/>
            <person name="Araus A.J."/>
            <person name="Petzold A."/>
            <person name="Susuki M."/>
            <person name="Suzuki K.-i.T."/>
            <person name="Hayashi T."/>
            <person name="Toyoda A."/>
            <person name="Oliveira C."/>
            <person name="Osipova E."/>
            <person name="Leigh N.D."/>
            <person name="Simon A."/>
            <person name="Yun M.H."/>
        </authorList>
    </citation>
    <scope>NUCLEOTIDE SEQUENCE</scope>
    <source>
        <strain evidence="1">20211129_DDA</strain>
        <tissue evidence="1">Liver</tissue>
    </source>
</reference>
<gene>
    <name evidence="1" type="ORF">NDU88_006803</name>
</gene>
<sequence length="160" mass="18712">MLSARDETRFRCFATRKVADFLFLLHLLSRYCVFPVIPGARPREPCARVPLMLSARDETRFRCFATRKVADFRFSLHLLSRYRVFPVILGARPREPCARVPLMLSAREETRFRCFAMRKVADFRFSLHLLSRYRVFPVILGARPRAFNGAIDSRILTVLD</sequence>